<dbReference type="Gene3D" id="1.10.30.50">
    <property type="match status" value="1"/>
</dbReference>
<evidence type="ECO:0000313" key="3">
    <source>
        <dbReference type="Proteomes" id="UP001327986"/>
    </source>
</evidence>
<evidence type="ECO:0000259" key="1">
    <source>
        <dbReference type="SMART" id="SM00507"/>
    </source>
</evidence>
<name>A0AB38Z919_9CHLR</name>
<dbReference type="Pfam" id="PF01844">
    <property type="entry name" value="HNH"/>
    <property type="match status" value="1"/>
</dbReference>
<keyword evidence="2" id="KW-0540">Nuclease</keyword>
<dbReference type="CDD" id="cd00085">
    <property type="entry name" value="HNHc"/>
    <property type="match status" value="1"/>
</dbReference>
<feature type="domain" description="HNH nuclease" evidence="1">
    <location>
        <begin position="53"/>
        <end position="106"/>
    </location>
</feature>
<dbReference type="InterPro" id="IPR002711">
    <property type="entry name" value="HNH"/>
</dbReference>
<dbReference type="RefSeq" id="WP_322354321.1">
    <property type="nucleotide sequence ID" value="NZ_CP141531.1"/>
</dbReference>
<organism evidence="2 3">
    <name type="scientific">Dehalococcoides mccartyi</name>
    <dbReference type="NCBI Taxonomy" id="61435"/>
    <lineage>
        <taxon>Bacteria</taxon>
        <taxon>Bacillati</taxon>
        <taxon>Chloroflexota</taxon>
        <taxon>Dehalococcoidia</taxon>
        <taxon>Dehalococcoidales</taxon>
        <taxon>Dehalococcoidaceae</taxon>
        <taxon>Dehalococcoides</taxon>
    </lineage>
</organism>
<evidence type="ECO:0000313" key="2">
    <source>
        <dbReference type="EMBL" id="WRO07080.1"/>
    </source>
</evidence>
<dbReference type="GO" id="GO:0004519">
    <property type="term" value="F:endonuclease activity"/>
    <property type="evidence" value="ECO:0007669"/>
    <property type="project" value="UniProtKB-KW"/>
</dbReference>
<dbReference type="GO" id="GO:0008270">
    <property type="term" value="F:zinc ion binding"/>
    <property type="evidence" value="ECO:0007669"/>
    <property type="project" value="InterPro"/>
</dbReference>
<dbReference type="EMBL" id="CP141531">
    <property type="protein sequence ID" value="WRO07080.1"/>
    <property type="molecule type" value="Genomic_DNA"/>
</dbReference>
<dbReference type="Proteomes" id="UP001327986">
    <property type="component" value="Chromosome"/>
</dbReference>
<dbReference type="GO" id="GO:0003676">
    <property type="term" value="F:nucleic acid binding"/>
    <property type="evidence" value="ECO:0007669"/>
    <property type="project" value="InterPro"/>
</dbReference>
<sequence>MPYKAKKPCAHPGCPKLTTSRYCEEHAKAEAKRYNQIDRDPKANKRYGRSWNRIRAAFLSANPLCEVCKGQGRLVSATLVHHRRKLTDGGTNDWANLQALCSECHSRLHAEKGDYF</sequence>
<gene>
    <name evidence="2" type="ORF">VLL09_06730</name>
</gene>
<keyword evidence="2" id="KW-0255">Endonuclease</keyword>
<dbReference type="InterPro" id="IPR003615">
    <property type="entry name" value="HNH_nuc"/>
</dbReference>
<proteinExistence type="predicted"/>
<dbReference type="SMART" id="SM00507">
    <property type="entry name" value="HNHc"/>
    <property type="match status" value="1"/>
</dbReference>
<protein>
    <submittedName>
        <fullName evidence="2">HNH endonuclease signature motif containing protein</fullName>
    </submittedName>
</protein>
<dbReference type="AlphaFoldDB" id="A0AB38Z919"/>
<keyword evidence="2" id="KW-0378">Hydrolase</keyword>
<accession>A0AB38Z919</accession>
<reference evidence="2" key="1">
    <citation type="submission" date="2023-12" db="EMBL/GenBank/DDBJ databases">
        <title>Isolation of organohalide respiring bacteria Dehalococcoides mccartyi strain GPTCE1 in groundwater collected near a chemical plant in Suzhou, China.</title>
        <authorList>
            <person name="Liu G."/>
        </authorList>
    </citation>
    <scope>NUCLEOTIDE SEQUENCE</scope>
    <source>
        <strain evidence="2">GPTCE1</strain>
    </source>
</reference>